<dbReference type="EMBL" id="CP125942">
    <property type="protein sequence ID" value="XAO46927.1"/>
    <property type="molecule type" value="Genomic_DNA"/>
</dbReference>
<dbReference type="InterPro" id="IPR051531">
    <property type="entry name" value="N-acetyltransferase"/>
</dbReference>
<protein>
    <submittedName>
        <fullName evidence="2">GNAT family N-acetyltransferase</fullName>
    </submittedName>
</protein>
<name>A0AAU6WHA3_9MICC</name>
<evidence type="ECO:0000259" key="1">
    <source>
        <dbReference type="PROSITE" id="PS51186"/>
    </source>
</evidence>
<dbReference type="CDD" id="cd04301">
    <property type="entry name" value="NAT_SF"/>
    <property type="match status" value="1"/>
</dbReference>
<dbReference type="PANTHER" id="PTHR43792:SF1">
    <property type="entry name" value="N-ACETYLTRANSFERASE DOMAIN-CONTAINING PROTEIN"/>
    <property type="match status" value="1"/>
</dbReference>
<dbReference type="PANTHER" id="PTHR43792">
    <property type="entry name" value="GNAT FAMILY, PUTATIVE (AFU_ORTHOLOGUE AFUA_3G00765)-RELATED-RELATED"/>
    <property type="match status" value="1"/>
</dbReference>
<accession>A0AAU6WHA3</accession>
<evidence type="ECO:0000313" key="3">
    <source>
        <dbReference type="Proteomes" id="UP001486888"/>
    </source>
</evidence>
<organism evidence="2 3">
    <name type="scientific">Glutamicibacter ectropisis</name>
    <dbReference type="NCBI Taxonomy" id="3046593"/>
    <lineage>
        <taxon>Bacteria</taxon>
        <taxon>Bacillati</taxon>
        <taxon>Actinomycetota</taxon>
        <taxon>Actinomycetes</taxon>
        <taxon>Micrococcales</taxon>
        <taxon>Micrococcaceae</taxon>
        <taxon>Glutamicibacter</taxon>
    </lineage>
</organism>
<dbReference type="PROSITE" id="PS51186">
    <property type="entry name" value="GNAT"/>
    <property type="match status" value="1"/>
</dbReference>
<keyword evidence="3" id="KW-1185">Reference proteome</keyword>
<reference evidence="2 3" key="1">
    <citation type="submission" date="2023-05" db="EMBL/GenBank/DDBJ databases">
        <title>Glutamicibacter sp. B1, complete genome.</title>
        <authorList>
            <person name="Long Y.H."/>
            <person name="Fang T."/>
            <person name="Li X.Y."/>
        </authorList>
    </citation>
    <scope>NUCLEOTIDE SEQUENCE [LARGE SCALE GENOMIC DNA]</scope>
    <source>
        <strain evidence="2 3">B1</strain>
    </source>
</reference>
<dbReference type="Proteomes" id="UP001486888">
    <property type="component" value="Chromosome"/>
</dbReference>
<proteinExistence type="predicted"/>
<sequence>MKLQKITETDTDFIVNLGADPRVTAHIGDGKPWSREYSTQRVTLAMQSTDISWFIVWQDQVRLGLFTAMRRTHATEIGYWLAPEFWGQGLAKLIVSRGIEELHEMGCTDLIARVAPGNLASLKILERHGFIAQSQDESIITLTKATPQL</sequence>
<dbReference type="GO" id="GO:0016747">
    <property type="term" value="F:acyltransferase activity, transferring groups other than amino-acyl groups"/>
    <property type="evidence" value="ECO:0007669"/>
    <property type="project" value="InterPro"/>
</dbReference>
<dbReference type="RefSeq" id="WP_345473567.1">
    <property type="nucleotide sequence ID" value="NZ_CP125942.1"/>
</dbReference>
<dbReference type="SUPFAM" id="SSF55729">
    <property type="entry name" value="Acyl-CoA N-acyltransferases (Nat)"/>
    <property type="match status" value="1"/>
</dbReference>
<dbReference type="AlphaFoldDB" id="A0AAU6WHA3"/>
<feature type="domain" description="N-acetyltransferase" evidence="1">
    <location>
        <begin position="1"/>
        <end position="147"/>
    </location>
</feature>
<dbReference type="InterPro" id="IPR016181">
    <property type="entry name" value="Acyl_CoA_acyltransferase"/>
</dbReference>
<dbReference type="Pfam" id="PF13302">
    <property type="entry name" value="Acetyltransf_3"/>
    <property type="match status" value="1"/>
</dbReference>
<dbReference type="Gene3D" id="3.40.630.30">
    <property type="match status" value="1"/>
</dbReference>
<gene>
    <name evidence="2" type="ORF">QMQ05_05215</name>
</gene>
<dbReference type="InterPro" id="IPR000182">
    <property type="entry name" value="GNAT_dom"/>
</dbReference>
<evidence type="ECO:0000313" key="2">
    <source>
        <dbReference type="EMBL" id="XAO46927.1"/>
    </source>
</evidence>
<dbReference type="KEGG" id="gey:QMQ05_05215"/>